<evidence type="ECO:0000259" key="4">
    <source>
        <dbReference type="SMART" id="SM00331"/>
    </source>
</evidence>
<organism evidence="5 6">
    <name type="scientific">Streptomyces nojiriensis</name>
    <dbReference type="NCBI Taxonomy" id="66374"/>
    <lineage>
        <taxon>Bacteria</taxon>
        <taxon>Bacillati</taxon>
        <taxon>Actinomycetota</taxon>
        <taxon>Actinomycetes</taxon>
        <taxon>Kitasatosporales</taxon>
        <taxon>Streptomycetaceae</taxon>
        <taxon>Streptomyces</taxon>
    </lineage>
</organism>
<evidence type="ECO:0008006" key="7">
    <source>
        <dbReference type="Google" id="ProtNLM"/>
    </source>
</evidence>
<reference evidence="6" key="1">
    <citation type="submission" date="2023-07" db="EMBL/GenBank/DDBJ databases">
        <title>Whole genome shotgun sequence of Streptomyces nojiriensis NBRC 13794.</title>
        <authorList>
            <person name="Komaki H."/>
            <person name="Tamura T."/>
        </authorList>
    </citation>
    <scope>NUCLEOTIDE SEQUENCE [LARGE SCALE GENOMIC DNA]</scope>
    <source>
        <strain evidence="6">NBRC 13794</strain>
    </source>
</reference>
<keyword evidence="2" id="KW-0175">Coiled coil</keyword>
<feature type="domain" description="PPM-type phosphatase" evidence="4">
    <location>
        <begin position="391"/>
        <end position="619"/>
    </location>
</feature>
<dbReference type="Gene3D" id="3.30.450.40">
    <property type="match status" value="2"/>
</dbReference>
<dbReference type="Pfam" id="PF13185">
    <property type="entry name" value="GAF_2"/>
    <property type="match status" value="1"/>
</dbReference>
<dbReference type="InterPro" id="IPR052016">
    <property type="entry name" value="Bact_Sigma-Reg"/>
</dbReference>
<dbReference type="Gene3D" id="3.60.40.10">
    <property type="entry name" value="PPM-type phosphatase domain"/>
    <property type="match status" value="1"/>
</dbReference>
<feature type="domain" description="GAF" evidence="3">
    <location>
        <begin position="207"/>
        <end position="374"/>
    </location>
</feature>
<feature type="coiled-coil region" evidence="2">
    <location>
        <begin position="174"/>
        <end position="208"/>
    </location>
</feature>
<evidence type="ECO:0000313" key="6">
    <source>
        <dbReference type="Proteomes" id="UP000613974"/>
    </source>
</evidence>
<evidence type="ECO:0000313" key="5">
    <source>
        <dbReference type="EMBL" id="GHI69508.1"/>
    </source>
</evidence>
<dbReference type="Proteomes" id="UP000613974">
    <property type="component" value="Unassembled WGS sequence"/>
</dbReference>
<protein>
    <recommendedName>
        <fullName evidence="7">SpoIIE family protein phosphatase</fullName>
    </recommendedName>
</protein>
<evidence type="ECO:0000256" key="2">
    <source>
        <dbReference type="SAM" id="Coils"/>
    </source>
</evidence>
<evidence type="ECO:0000256" key="1">
    <source>
        <dbReference type="ARBA" id="ARBA00022801"/>
    </source>
</evidence>
<dbReference type="Pfam" id="PF01590">
    <property type="entry name" value="GAF"/>
    <property type="match status" value="1"/>
</dbReference>
<comment type="caution">
    <text evidence="5">The sequence shown here is derived from an EMBL/GenBank/DDBJ whole genome shotgun (WGS) entry which is preliminary data.</text>
</comment>
<accession>A0ABQ3SMZ6</accession>
<keyword evidence="6" id="KW-1185">Reference proteome</keyword>
<dbReference type="Pfam" id="PF07228">
    <property type="entry name" value="SpoIIE"/>
    <property type="match status" value="1"/>
</dbReference>
<dbReference type="EMBL" id="BNEC01000005">
    <property type="protein sequence ID" value="GHI69508.1"/>
    <property type="molecule type" value="Genomic_DNA"/>
</dbReference>
<dbReference type="InterPro" id="IPR029016">
    <property type="entry name" value="GAF-like_dom_sf"/>
</dbReference>
<keyword evidence="1" id="KW-0378">Hydrolase</keyword>
<dbReference type="InterPro" id="IPR001932">
    <property type="entry name" value="PPM-type_phosphatase-like_dom"/>
</dbReference>
<dbReference type="SMART" id="SM00331">
    <property type="entry name" value="PP2C_SIG"/>
    <property type="match status" value="1"/>
</dbReference>
<feature type="domain" description="GAF" evidence="3">
    <location>
        <begin position="29"/>
        <end position="175"/>
    </location>
</feature>
<gene>
    <name evidence="5" type="ORF">Snoj_34260</name>
</gene>
<dbReference type="InterPro" id="IPR003018">
    <property type="entry name" value="GAF"/>
</dbReference>
<dbReference type="SMART" id="SM00065">
    <property type="entry name" value="GAF"/>
    <property type="match status" value="2"/>
</dbReference>
<dbReference type="PANTHER" id="PTHR43156">
    <property type="entry name" value="STAGE II SPORULATION PROTEIN E-RELATED"/>
    <property type="match status" value="1"/>
</dbReference>
<sequence length="625" mass="68381">MPEQSRESEADPISGTQPQALRWAGLSAASDNGMDRFARLVSRALTVPVAFVSLVEENQEILPGLFGLPEPWAGRRALPVSHSLCRYVVVSGQPLVVPDARADDRLRTNPAIEDLAIVAYAGMPLTDGDGLVLGSLCAIDHEPRTWNEGELRDLEDLAAACSAELCLRILSAQSRSAQEVLETARAAADRARNDAQRLEQEAQAGMDHAELLLRASEELAQTSGLEDVRRRLRDLFVGVGKPSYVGLLVAGEDELHRVPDPDIAHAVEREVLTLPADAAFPSTQAMRERRMVFVPDREAMVADYSPEAVGFFDRMGFTTVLCLPLWGSRVLLGVLAICWDKRHEVGVTERATLTAASGYIAQAVERALYLDERISVARELQAAMLTDLPLTDHVEISALYQPAADDHMIGGDWYDAYHLPRVSASDGERTALMVTVGDITGHDMHAATIMGQIRSMLRQATLDHPPYSPATALTALDAACSVLPIEAGGTLVHARLDPADDSPDWTLTWSNAGHPPPLIRTPDGHVAQLVEHDILFHRSLGPYNRTEHQRRLLPGSTLLLYTDGLVERRRHDMHATVAQLVALLARHGDRPLDDLLHRISNRLADPSPEDDVVLLAVRTPVIAQR</sequence>
<dbReference type="SUPFAM" id="SSF81606">
    <property type="entry name" value="PP2C-like"/>
    <property type="match status" value="1"/>
</dbReference>
<evidence type="ECO:0000259" key="3">
    <source>
        <dbReference type="SMART" id="SM00065"/>
    </source>
</evidence>
<dbReference type="SUPFAM" id="SSF55781">
    <property type="entry name" value="GAF domain-like"/>
    <property type="match status" value="2"/>
</dbReference>
<name>A0ABQ3SMZ6_9ACTN</name>
<dbReference type="PANTHER" id="PTHR43156:SF2">
    <property type="entry name" value="STAGE II SPORULATION PROTEIN E"/>
    <property type="match status" value="1"/>
</dbReference>
<proteinExistence type="predicted"/>
<dbReference type="InterPro" id="IPR036457">
    <property type="entry name" value="PPM-type-like_dom_sf"/>
</dbReference>